<feature type="region of interest" description="Disordered" evidence="1">
    <location>
        <begin position="275"/>
        <end position="296"/>
    </location>
</feature>
<dbReference type="InterPro" id="IPR008042">
    <property type="entry name" value="Retrotrans_Pao"/>
</dbReference>
<comment type="caution">
    <text evidence="2">The sequence shown here is derived from an EMBL/GenBank/DDBJ whole genome shotgun (WGS) entry which is preliminary data.</text>
</comment>
<evidence type="ECO:0000256" key="1">
    <source>
        <dbReference type="SAM" id="MobiDB-lite"/>
    </source>
</evidence>
<name>A0A4Y2DGH2_ARAVE</name>
<accession>A0A4Y2DGH2</accession>
<protein>
    <submittedName>
        <fullName evidence="2">Uncharacterized protein</fullName>
    </submittedName>
</protein>
<proteinExistence type="predicted"/>
<dbReference type="Proteomes" id="UP000499080">
    <property type="component" value="Unassembled WGS sequence"/>
</dbReference>
<reference evidence="2 3" key="1">
    <citation type="journal article" date="2019" name="Sci. Rep.">
        <title>Orb-weaving spider Araneus ventricosus genome elucidates the spidroin gene catalogue.</title>
        <authorList>
            <person name="Kono N."/>
            <person name="Nakamura H."/>
            <person name="Ohtoshi R."/>
            <person name="Moran D.A.P."/>
            <person name="Shinohara A."/>
            <person name="Yoshida Y."/>
            <person name="Fujiwara M."/>
            <person name="Mori M."/>
            <person name="Tomita M."/>
            <person name="Arakawa K."/>
        </authorList>
    </citation>
    <scope>NUCLEOTIDE SEQUENCE [LARGE SCALE GENOMIC DNA]</scope>
</reference>
<organism evidence="2 3">
    <name type="scientific">Araneus ventricosus</name>
    <name type="common">Orbweaver spider</name>
    <name type="synonym">Epeira ventricosa</name>
    <dbReference type="NCBI Taxonomy" id="182803"/>
    <lineage>
        <taxon>Eukaryota</taxon>
        <taxon>Metazoa</taxon>
        <taxon>Ecdysozoa</taxon>
        <taxon>Arthropoda</taxon>
        <taxon>Chelicerata</taxon>
        <taxon>Arachnida</taxon>
        <taxon>Araneae</taxon>
        <taxon>Araneomorphae</taxon>
        <taxon>Entelegynae</taxon>
        <taxon>Araneoidea</taxon>
        <taxon>Araneidae</taxon>
        <taxon>Araneus</taxon>
    </lineage>
</organism>
<evidence type="ECO:0000313" key="2">
    <source>
        <dbReference type="EMBL" id="GBM15128.1"/>
    </source>
</evidence>
<dbReference type="AlphaFoldDB" id="A0A4Y2DGH2"/>
<dbReference type="EMBL" id="BGPR01089393">
    <property type="protein sequence ID" value="GBM15128.1"/>
    <property type="molecule type" value="Genomic_DNA"/>
</dbReference>
<gene>
    <name evidence="2" type="ORF">AVEN_67230_1</name>
</gene>
<sequence length="296" mass="33172">MKKRTCDHLDLSAPSAIIERGAQNADDVTVTPVVTKFSSVARALDLFGISDRVGAAIVSAVVQDVFIISESNVLNIVDRNKIRRERKKCLDKNEGNGNITLCVFCDASEKAYATCIFLRSEGDDSTDCQLIQARARGAPLKSISVSRLELLARPQDKRLRKLQIPEDENGPFRIKKRLSLKEDIKYFKFPIVLPSEQSIVEKLVRWKHCFLGHADVQIVIEVFTSPDGNIGFVKLKTKSGEILRPTLRPYPLGVSEHEKELFQKCERPVKTFTCDDSSAAERDSLDKAEPDKPTSR</sequence>
<keyword evidence="3" id="KW-1185">Reference proteome</keyword>
<dbReference type="Pfam" id="PF05380">
    <property type="entry name" value="Peptidase_A17"/>
    <property type="match status" value="1"/>
</dbReference>
<evidence type="ECO:0000313" key="3">
    <source>
        <dbReference type="Proteomes" id="UP000499080"/>
    </source>
</evidence>
<feature type="compositionally biased region" description="Basic and acidic residues" evidence="1">
    <location>
        <begin position="279"/>
        <end position="296"/>
    </location>
</feature>